<accession>A0A504Z8A2</accession>
<reference evidence="3 4" key="1">
    <citation type="submission" date="2019-04" db="EMBL/GenBank/DDBJ databases">
        <title>Annotation for the trematode Fasciola gigantica.</title>
        <authorList>
            <person name="Choi Y.-J."/>
        </authorList>
    </citation>
    <scope>NUCLEOTIDE SEQUENCE [LARGE SCALE GENOMIC DNA]</scope>
    <source>
        <strain evidence="3">Uganda_cow_1</strain>
    </source>
</reference>
<feature type="coiled-coil region" evidence="1">
    <location>
        <begin position="91"/>
        <end position="192"/>
    </location>
</feature>
<name>A0A504Z8A2_FASGI</name>
<gene>
    <name evidence="3" type="ORF">FGIG_02147</name>
</gene>
<dbReference type="EMBL" id="SUNJ01003110">
    <property type="protein sequence ID" value="TPP65480.1"/>
    <property type="molecule type" value="Genomic_DNA"/>
</dbReference>
<sequence length="441" mass="49934">MSLQSDEFLVWDEDQDGTTDVLSQLRETIGLFGSSINALNESSLLLKDELQRTLSAALQRVELEKPESAEEILKEFHKSMKSDDEVRRDYLRRICSRLVATENEKQKLEAELNSLKASQYLDKANVENSPEHKKELNGMRKTIDEIEKLISKLADENSETTLTKESNSNVKLTSLHNRLRRMQESLQKLVANRENSDISRSIEQSWYDLLGTPKPKESLKAKQNKEGQKDKKKEAKQENADSPPPSSSSSSKITKAESPKETEDKQKDLVALLKGVIVQTLTENSGPWNNFYQSRPLFNVPLPATTNVCMPDKSEFLKSKETESGSKQTEGATANIPVLGAPMMQPHQPYASMGSVNYFRPQLPPGPMRFMPNYKGQGCYRGYFRGRYYPQWRPPFVCDPNVPINNANNSMNTPPVAKKQANGIEKKEQKTPAWILDFMAD</sequence>
<dbReference type="Proteomes" id="UP000316759">
    <property type="component" value="Unassembled WGS sequence"/>
</dbReference>
<proteinExistence type="predicted"/>
<keyword evidence="4" id="KW-1185">Reference proteome</keyword>
<feature type="region of interest" description="Disordered" evidence="2">
    <location>
        <begin position="211"/>
        <end position="266"/>
    </location>
</feature>
<organism evidence="3 4">
    <name type="scientific">Fasciola gigantica</name>
    <name type="common">Giant liver fluke</name>
    <dbReference type="NCBI Taxonomy" id="46835"/>
    <lineage>
        <taxon>Eukaryota</taxon>
        <taxon>Metazoa</taxon>
        <taxon>Spiralia</taxon>
        <taxon>Lophotrochozoa</taxon>
        <taxon>Platyhelminthes</taxon>
        <taxon>Trematoda</taxon>
        <taxon>Digenea</taxon>
        <taxon>Plagiorchiida</taxon>
        <taxon>Echinostomata</taxon>
        <taxon>Echinostomatoidea</taxon>
        <taxon>Fasciolidae</taxon>
        <taxon>Fasciola</taxon>
    </lineage>
</organism>
<protein>
    <submittedName>
        <fullName evidence="3">Uncharacterized protein</fullName>
    </submittedName>
</protein>
<evidence type="ECO:0000256" key="2">
    <source>
        <dbReference type="SAM" id="MobiDB-lite"/>
    </source>
</evidence>
<evidence type="ECO:0000256" key="1">
    <source>
        <dbReference type="SAM" id="Coils"/>
    </source>
</evidence>
<comment type="caution">
    <text evidence="3">The sequence shown here is derived from an EMBL/GenBank/DDBJ whole genome shotgun (WGS) entry which is preliminary data.</text>
</comment>
<evidence type="ECO:0000313" key="3">
    <source>
        <dbReference type="EMBL" id="TPP65480.1"/>
    </source>
</evidence>
<feature type="compositionally biased region" description="Basic and acidic residues" evidence="2">
    <location>
        <begin position="214"/>
        <end position="239"/>
    </location>
</feature>
<keyword evidence="1" id="KW-0175">Coiled coil</keyword>
<feature type="compositionally biased region" description="Basic and acidic residues" evidence="2">
    <location>
        <begin position="254"/>
        <end position="266"/>
    </location>
</feature>
<evidence type="ECO:0000313" key="4">
    <source>
        <dbReference type="Proteomes" id="UP000316759"/>
    </source>
</evidence>
<dbReference type="AlphaFoldDB" id="A0A504Z8A2"/>
<dbReference type="OrthoDB" id="6270872at2759"/>